<proteinExistence type="predicted"/>
<protein>
    <submittedName>
        <fullName evidence="2">Uncharacterized protein</fullName>
    </submittedName>
</protein>
<accession>A0A367JL58</accession>
<comment type="caution">
    <text evidence="2">The sequence shown here is derived from an EMBL/GenBank/DDBJ whole genome shotgun (WGS) entry which is preliminary data.</text>
</comment>
<gene>
    <name evidence="2" type="ORF">CU097_010174</name>
</gene>
<feature type="region of interest" description="Disordered" evidence="1">
    <location>
        <begin position="1"/>
        <end position="28"/>
    </location>
</feature>
<dbReference type="OrthoDB" id="2287075at2759"/>
<keyword evidence="3" id="KW-1185">Reference proteome</keyword>
<evidence type="ECO:0000256" key="1">
    <source>
        <dbReference type="SAM" id="MobiDB-lite"/>
    </source>
</evidence>
<dbReference type="Proteomes" id="UP000252139">
    <property type="component" value="Unassembled WGS sequence"/>
</dbReference>
<evidence type="ECO:0000313" key="3">
    <source>
        <dbReference type="Proteomes" id="UP000252139"/>
    </source>
</evidence>
<organism evidence="2 3">
    <name type="scientific">Rhizopus azygosporus</name>
    <name type="common">Rhizopus microsporus var. azygosporus</name>
    <dbReference type="NCBI Taxonomy" id="86630"/>
    <lineage>
        <taxon>Eukaryota</taxon>
        <taxon>Fungi</taxon>
        <taxon>Fungi incertae sedis</taxon>
        <taxon>Mucoromycota</taxon>
        <taxon>Mucoromycotina</taxon>
        <taxon>Mucoromycetes</taxon>
        <taxon>Mucorales</taxon>
        <taxon>Mucorineae</taxon>
        <taxon>Rhizopodaceae</taxon>
        <taxon>Rhizopus</taxon>
    </lineage>
</organism>
<dbReference type="EMBL" id="PJQL01001084">
    <property type="protein sequence ID" value="RCH90684.1"/>
    <property type="molecule type" value="Genomic_DNA"/>
</dbReference>
<evidence type="ECO:0000313" key="2">
    <source>
        <dbReference type="EMBL" id="RCH90684.1"/>
    </source>
</evidence>
<reference evidence="2 3" key="1">
    <citation type="journal article" date="2018" name="G3 (Bethesda)">
        <title>Phylogenetic and Phylogenomic Definition of Rhizopus Species.</title>
        <authorList>
            <person name="Gryganskyi A.P."/>
            <person name="Golan J."/>
            <person name="Dolatabadi S."/>
            <person name="Mondo S."/>
            <person name="Robb S."/>
            <person name="Idnurm A."/>
            <person name="Muszewska A."/>
            <person name="Steczkiewicz K."/>
            <person name="Masonjones S."/>
            <person name="Liao H.L."/>
            <person name="Gajdeczka M.T."/>
            <person name="Anike F."/>
            <person name="Vuek A."/>
            <person name="Anishchenko I.M."/>
            <person name="Voigt K."/>
            <person name="de Hoog G.S."/>
            <person name="Smith M.E."/>
            <person name="Heitman J."/>
            <person name="Vilgalys R."/>
            <person name="Stajich J.E."/>
        </authorList>
    </citation>
    <scope>NUCLEOTIDE SEQUENCE [LARGE SCALE GENOMIC DNA]</scope>
    <source>
        <strain evidence="2 3">CBS 357.93</strain>
    </source>
</reference>
<name>A0A367JL58_RHIAZ</name>
<dbReference type="AlphaFoldDB" id="A0A367JL58"/>
<sequence>MKKGKEKSSSSTSTATAIVESKSSDAAPLTKSTVVTTVSDSNNSSTSANTVKKRVTAVKNTVKSIWKPDYIQALHELVSITNTLVAHTFAFSKYIFLKELEEDLSFDLNDYIRKEFFVEVFLSLIVRNNRPGRLLVKTANYRSLVSKHKEAYCRSASYTPIVLVNAQQIALYECTKIQTAYLNNIKAHFGSRLRAILNKLCKTKELAADLRKDLKKNNVGKRAVNKALKEEVYGPYDQVKHAIEKKEIPDTTILNTFARKKVKAILQ</sequence>